<dbReference type="PANTHER" id="PTHR21477">
    <property type="entry name" value="ZGC:172139"/>
    <property type="match status" value="1"/>
</dbReference>
<dbReference type="EMBL" id="CM026422">
    <property type="protein sequence ID" value="KAG0585601.1"/>
    <property type="molecule type" value="Genomic_DNA"/>
</dbReference>
<reference evidence="2" key="1">
    <citation type="submission" date="2020-06" db="EMBL/GenBank/DDBJ databases">
        <title>WGS assembly of Ceratodon purpureus strain R40.</title>
        <authorList>
            <person name="Carey S.B."/>
            <person name="Jenkins J."/>
            <person name="Shu S."/>
            <person name="Lovell J.T."/>
            <person name="Sreedasyam A."/>
            <person name="Maumus F."/>
            <person name="Tiley G.P."/>
            <person name="Fernandez-Pozo N."/>
            <person name="Barry K."/>
            <person name="Chen C."/>
            <person name="Wang M."/>
            <person name="Lipzen A."/>
            <person name="Daum C."/>
            <person name="Saski C.A."/>
            <person name="Payton A.C."/>
            <person name="Mcbreen J.C."/>
            <person name="Conrad R.E."/>
            <person name="Kollar L.M."/>
            <person name="Olsson S."/>
            <person name="Huttunen S."/>
            <person name="Landis J.B."/>
            <person name="Wickett N.J."/>
            <person name="Johnson M.G."/>
            <person name="Rensing S.A."/>
            <person name="Grimwood J."/>
            <person name="Schmutz J."/>
            <person name="Mcdaniel S.F."/>
        </authorList>
    </citation>
    <scope>NUCLEOTIDE SEQUENCE</scope>
    <source>
        <strain evidence="2">R40</strain>
    </source>
</reference>
<feature type="region of interest" description="Disordered" evidence="1">
    <location>
        <begin position="356"/>
        <end position="376"/>
    </location>
</feature>
<protein>
    <submittedName>
        <fullName evidence="2">Uncharacterized protein</fullName>
    </submittedName>
</protein>
<name>A0A8T0IS27_CERPU</name>
<proteinExistence type="predicted"/>
<dbReference type="PANTHER" id="PTHR21477:SF13">
    <property type="entry name" value="KIAA0930"/>
    <property type="match status" value="1"/>
</dbReference>
<evidence type="ECO:0000313" key="2">
    <source>
        <dbReference type="EMBL" id="KAG0585601.1"/>
    </source>
</evidence>
<gene>
    <name evidence="2" type="ORF">KC19_2G024400</name>
</gene>
<feature type="region of interest" description="Disordered" evidence="1">
    <location>
        <begin position="1"/>
        <end position="55"/>
    </location>
</feature>
<dbReference type="AlphaFoldDB" id="A0A8T0IS27"/>
<dbReference type="OrthoDB" id="1906921at2759"/>
<organism evidence="2 3">
    <name type="scientific">Ceratodon purpureus</name>
    <name type="common">Fire moss</name>
    <name type="synonym">Dicranum purpureum</name>
    <dbReference type="NCBI Taxonomy" id="3225"/>
    <lineage>
        <taxon>Eukaryota</taxon>
        <taxon>Viridiplantae</taxon>
        <taxon>Streptophyta</taxon>
        <taxon>Embryophyta</taxon>
        <taxon>Bryophyta</taxon>
        <taxon>Bryophytina</taxon>
        <taxon>Bryopsida</taxon>
        <taxon>Dicranidae</taxon>
        <taxon>Pseudoditrichales</taxon>
        <taxon>Ditrichaceae</taxon>
        <taxon>Ceratodon</taxon>
    </lineage>
</organism>
<evidence type="ECO:0000313" key="3">
    <source>
        <dbReference type="Proteomes" id="UP000822688"/>
    </source>
</evidence>
<accession>A0A8T0IS27</accession>
<sequence length="435" mass="47659">MAFNSGRTYRNDAGGADEDESDWQHVNATVLAKSKTEKERNIRRNGPGVASASSATATPSRLELLNIVRKHSSSIGQLSNEDAEVDPQFWCELLDLFFVRGLADREEEKSDDDLVFFVRLQSLQYGDSYPSESDDSSGEPFFVRRWAPELVKVIGNNAGQVDWQRSFYLNLICHTKFSLTVAICSRQGLQNRDKDTNAPLEPIYRVAKKVYASPSRANFQSDFRSKAVETVPAYPNICFAVDDYDNTFEDVILTDPDHCYCVLLNATGGSSLPSELSPKNQTELRGEAQVTPSKITLFSGFVSYEMVRNAFEGGKMRLGGLLQQLAGSGKSDRLIMRGPGGRGALDVAVSSVPVLNEAGDHQGRPPSPSSPGGKTGFSSIMRIAATAAKQAMTAANQRLDPHAPLPLRCCLMSLSLPWDTLASDLLFKELSIKDT</sequence>
<dbReference type="Proteomes" id="UP000822688">
    <property type="component" value="Chromosome 2"/>
</dbReference>
<dbReference type="Pfam" id="PF09741">
    <property type="entry name" value="DUF2045"/>
    <property type="match status" value="1"/>
</dbReference>
<keyword evidence="3" id="KW-1185">Reference proteome</keyword>
<evidence type="ECO:0000256" key="1">
    <source>
        <dbReference type="SAM" id="MobiDB-lite"/>
    </source>
</evidence>
<comment type="caution">
    <text evidence="2">The sequence shown here is derived from an EMBL/GenBank/DDBJ whole genome shotgun (WGS) entry which is preliminary data.</text>
</comment>
<dbReference type="InterPro" id="IPR019141">
    <property type="entry name" value="DUF2045"/>
</dbReference>